<evidence type="ECO:0000256" key="1">
    <source>
        <dbReference type="ARBA" id="ARBA00004401"/>
    </source>
</evidence>
<keyword evidence="10" id="KW-1185">Reference proteome</keyword>
<dbReference type="InterPro" id="IPR036286">
    <property type="entry name" value="LexA/Signal_pep-like_sf"/>
</dbReference>
<evidence type="ECO:0000256" key="2">
    <source>
        <dbReference type="ARBA" id="ARBA00009370"/>
    </source>
</evidence>
<keyword evidence="5" id="KW-0472">Membrane</keyword>
<dbReference type="Gene3D" id="2.10.109.10">
    <property type="entry name" value="Umud Fragment, subunit A"/>
    <property type="match status" value="1"/>
</dbReference>
<sequence length="225" mass="26181">MESQKRTGKKKRPKQEHVSTKTNQVKKKKQLAASKKAKLVAKKRRNKQKRLIIDFFGAIIITGLVLFLLSLFLFSLPKVEGYSMVPTLREGDRVYVDKLGKLKKFELVYVQLPGTKEKQIRRIIGMPGQKIIYKNDQLQIDRQDQKETFIDEEKQLSQENGRFFTEDFSLFKLTEKSVIPEDSYLLLGDNRPYSIDSRSYGFVDRKAIIGVVKMRILPLHLIQAF</sequence>
<evidence type="ECO:0000313" key="10">
    <source>
        <dbReference type="Proteomes" id="UP000195139"/>
    </source>
</evidence>
<comment type="caution">
    <text evidence="9">The sequence shown here is derived from an EMBL/GenBank/DDBJ whole genome shotgun (WGS) entry which is preliminary data.</text>
</comment>
<name>A0A242CGH8_9ENTE</name>
<dbReference type="GO" id="GO:0009003">
    <property type="term" value="F:signal peptidase activity"/>
    <property type="evidence" value="ECO:0007669"/>
    <property type="project" value="UniProtKB-EC"/>
</dbReference>
<gene>
    <name evidence="9" type="ORF">A5880_000033</name>
    <name evidence="8" type="ORF">A5880_002128</name>
</gene>
<protein>
    <recommendedName>
        <fullName evidence="5">Signal peptidase I</fullName>
        <ecNumber evidence="5">3.4.21.89</ecNumber>
    </recommendedName>
</protein>
<feature type="region of interest" description="Disordered" evidence="6">
    <location>
        <begin position="1"/>
        <end position="41"/>
    </location>
</feature>
<dbReference type="GO" id="GO:0005886">
    <property type="term" value="C:plasma membrane"/>
    <property type="evidence" value="ECO:0007669"/>
    <property type="project" value="UniProtKB-SubCell"/>
</dbReference>
<dbReference type="Proteomes" id="UP000195139">
    <property type="component" value="Unassembled WGS sequence"/>
</dbReference>
<accession>A0A242CGH8</accession>
<feature type="compositionally biased region" description="Basic residues" evidence="6">
    <location>
        <begin position="24"/>
        <end position="41"/>
    </location>
</feature>
<keyword evidence="5" id="KW-1133">Transmembrane helix</keyword>
<evidence type="ECO:0000259" key="7">
    <source>
        <dbReference type="Pfam" id="PF10502"/>
    </source>
</evidence>
<dbReference type="EC" id="3.4.21.89" evidence="5"/>
<dbReference type="InterPro" id="IPR019756">
    <property type="entry name" value="Pept_S26A_signal_pept_1_Ser-AS"/>
</dbReference>
<organism evidence="9">
    <name type="scientific">Candidatus Enterococcus mansonii</name>
    <dbReference type="NCBI Taxonomy" id="1834181"/>
    <lineage>
        <taxon>Bacteria</taxon>
        <taxon>Bacillati</taxon>
        <taxon>Bacillota</taxon>
        <taxon>Bacilli</taxon>
        <taxon>Lactobacillales</taxon>
        <taxon>Enterococcaceae</taxon>
        <taxon>Enterococcus</taxon>
    </lineage>
</organism>
<dbReference type="CDD" id="cd06530">
    <property type="entry name" value="S26_SPase_I"/>
    <property type="match status" value="1"/>
</dbReference>
<dbReference type="OrthoDB" id="2188996at2"/>
<reference evidence="8 10" key="2">
    <citation type="submission" date="2018-07" db="EMBL/GenBank/DDBJ databases">
        <title>The Genome Sequence of Enterococcus sp. DIV0659b.</title>
        <authorList>
            <consortium name="The Broad Institute Genomics Platform"/>
            <consortium name="The Broad Institute Genomic Center for Infectious Diseases"/>
            <person name="Earl A."/>
            <person name="Manson A."/>
            <person name="Schwartman J."/>
            <person name="Gilmore M."/>
            <person name="Abouelleil A."/>
            <person name="Cao P."/>
            <person name="Chapman S."/>
            <person name="Cusick C."/>
            <person name="Shea T."/>
            <person name="Young S."/>
            <person name="Neafsey D."/>
            <person name="Nusbaum C."/>
            <person name="Birren B."/>
        </authorList>
    </citation>
    <scope>NUCLEOTIDE SEQUENCE [LARGE SCALE GENOMIC DNA]</scope>
    <source>
        <strain evidence="8 10">4G2_DIV0659</strain>
    </source>
</reference>
<comment type="subcellular location">
    <subcellularLocation>
        <location evidence="1">Cell membrane</location>
        <topology evidence="1">Single-pass type II membrane protein</topology>
    </subcellularLocation>
    <subcellularLocation>
        <location evidence="5">Membrane</location>
        <topology evidence="5">Single-pass type II membrane protein</topology>
    </subcellularLocation>
</comment>
<dbReference type="AlphaFoldDB" id="A0A242CGH8"/>
<feature type="transmembrane region" description="Helical" evidence="5">
    <location>
        <begin position="51"/>
        <end position="74"/>
    </location>
</feature>
<dbReference type="PANTHER" id="PTHR43390">
    <property type="entry name" value="SIGNAL PEPTIDASE I"/>
    <property type="match status" value="1"/>
</dbReference>
<evidence type="ECO:0000313" key="8">
    <source>
        <dbReference type="EMBL" id="MEI5994542.1"/>
    </source>
</evidence>
<keyword evidence="5" id="KW-0812">Transmembrane</keyword>
<dbReference type="EMBL" id="NGLE02000001">
    <property type="protein sequence ID" value="MEI5994542.1"/>
    <property type="molecule type" value="Genomic_DNA"/>
</dbReference>
<keyword evidence="3 5" id="KW-0645">Protease</keyword>
<dbReference type="InterPro" id="IPR019533">
    <property type="entry name" value="Peptidase_S26"/>
</dbReference>
<feature type="compositionally biased region" description="Basic residues" evidence="6">
    <location>
        <begin position="1"/>
        <end position="14"/>
    </location>
</feature>
<evidence type="ECO:0000256" key="6">
    <source>
        <dbReference type="SAM" id="MobiDB-lite"/>
    </source>
</evidence>
<evidence type="ECO:0000313" key="9">
    <source>
        <dbReference type="EMBL" id="OTO09354.1"/>
    </source>
</evidence>
<dbReference type="Pfam" id="PF10502">
    <property type="entry name" value="Peptidase_S26"/>
    <property type="match status" value="1"/>
</dbReference>
<dbReference type="PANTHER" id="PTHR43390:SF1">
    <property type="entry name" value="CHLOROPLAST PROCESSING PEPTIDASE"/>
    <property type="match status" value="1"/>
</dbReference>
<dbReference type="NCBIfam" id="TIGR02227">
    <property type="entry name" value="sigpep_I_bact"/>
    <property type="match status" value="1"/>
</dbReference>
<dbReference type="EMBL" id="NGLE01000001">
    <property type="protein sequence ID" value="OTO09354.1"/>
    <property type="molecule type" value="Genomic_DNA"/>
</dbReference>
<comment type="catalytic activity">
    <reaction evidence="5">
        <text>Cleavage of hydrophobic, N-terminal signal or leader sequences from secreted and periplasmic proteins.</text>
        <dbReference type="EC" id="3.4.21.89"/>
    </reaction>
</comment>
<dbReference type="GO" id="GO:0004252">
    <property type="term" value="F:serine-type endopeptidase activity"/>
    <property type="evidence" value="ECO:0007669"/>
    <property type="project" value="InterPro"/>
</dbReference>
<dbReference type="InterPro" id="IPR000223">
    <property type="entry name" value="Pept_S26A_signal_pept_1"/>
</dbReference>
<reference evidence="9" key="1">
    <citation type="submission" date="2017-05" db="EMBL/GenBank/DDBJ databases">
        <title>The Genome Sequence of Enterococcus sp. 4G2_DIV0659.</title>
        <authorList>
            <consortium name="The Broad Institute Genomics Platform"/>
            <consortium name="The Broad Institute Genomic Center for Infectious Diseases"/>
            <person name="Earl A."/>
            <person name="Manson A."/>
            <person name="Schwartman J."/>
            <person name="Gilmore M."/>
            <person name="Abouelleil A."/>
            <person name="Cao P."/>
            <person name="Chapman S."/>
            <person name="Cusick C."/>
            <person name="Shea T."/>
            <person name="Young S."/>
            <person name="Neafsey D."/>
            <person name="Nusbaum C."/>
            <person name="Birren B."/>
        </authorList>
    </citation>
    <scope>NUCLEOTIDE SEQUENCE [LARGE SCALE GENOMIC DNA]</scope>
    <source>
        <strain evidence="9">4G2_DIV0659</strain>
    </source>
</reference>
<dbReference type="PROSITE" id="PS00501">
    <property type="entry name" value="SPASE_I_1"/>
    <property type="match status" value="1"/>
</dbReference>
<evidence type="ECO:0000256" key="3">
    <source>
        <dbReference type="ARBA" id="ARBA00022670"/>
    </source>
</evidence>
<dbReference type="RefSeq" id="WP_086329014.1">
    <property type="nucleotide sequence ID" value="NZ_NGLE02000001.1"/>
</dbReference>
<dbReference type="SUPFAM" id="SSF51306">
    <property type="entry name" value="LexA/Signal peptidase"/>
    <property type="match status" value="1"/>
</dbReference>
<feature type="domain" description="Peptidase S26" evidence="7">
    <location>
        <begin position="53"/>
        <end position="216"/>
    </location>
</feature>
<proteinExistence type="inferred from homology"/>
<comment type="similarity">
    <text evidence="2 5">Belongs to the peptidase S26 family.</text>
</comment>
<dbReference type="STRING" id="1834181.A5880_000033"/>
<evidence type="ECO:0000256" key="4">
    <source>
        <dbReference type="ARBA" id="ARBA00022801"/>
    </source>
</evidence>
<dbReference type="PRINTS" id="PR00727">
    <property type="entry name" value="LEADERPTASE"/>
</dbReference>
<evidence type="ECO:0000256" key="5">
    <source>
        <dbReference type="RuleBase" id="RU362042"/>
    </source>
</evidence>
<dbReference type="GO" id="GO:0006465">
    <property type="term" value="P:signal peptide processing"/>
    <property type="evidence" value="ECO:0007669"/>
    <property type="project" value="InterPro"/>
</dbReference>
<keyword evidence="4 5" id="KW-0378">Hydrolase</keyword>